<dbReference type="InterPro" id="IPR027417">
    <property type="entry name" value="P-loop_NTPase"/>
</dbReference>
<sequence>MLQPSQYFSLWGQVFEIAVKRGVLVSLLDSRLQWTEMQGLEEWKKFDTGDVYAALAQELKEVDPNLKAYTKTTARHLFQIGLGLGQTAMREYLRNLERNSKGHDLANYRIQALWCPLQLPRDQSHYEREGAESITEFWATFGITGTPDRSFLGKGYSARADFLLWLIPDDNNCPHELLCLEFSLNAFRDSADYSQPTPHLAELRRYARFIDSRSVFSQICAEVDGEGFAFSPQLKEHLHAFTARDKPLFKLCQAASYIDKTLKLLDRHELIKQPCNARAFAITQNGFESLSAQFFRNDIPDPRCALMATLGEAYRKMEKRSDVAEVTEDYIAGVFKHIRKALPKNMREQLRQLEDLPLPNESVALSFTEMLSDFCHPMTALNWDDTQNLIDSNDALTAFFKQDARTALAAALPENLVIGEPIPLRDLHASAVIAGLNAAELGKLTVLGLEGNPGIGKTTAVTRYLRKLTDGFLFLYVSPRVIINDDVTSGLARKNNTLTGILTVTTNSKLISSAQPWHDAQVNAGLKLACRIDGAVVADGIVDLQHPDSSILILTPELKEEVERTQTGSRTNRNQETKQQARITDHPLPGVLKVLAKTSRALLEENPTVTQLVLTAAIQSYRELGESKSTVDGLTNLFQHQVNTRPGLRERREFAARIPIIVVMVDELTGDPAGVLVIDALARWLNEQFIRPFKDAPYFRVALIVSDASLGNEIVLDRYLSSSERAPSKILVTQSGQKRPFRLTVTEKTRFAGAARSVLHVMTNSYPATQLTIDYRVRLDVIPFEAQQKGIRHAISEQQNKVLIDNILHEIEAALAANANQIIFFAQDKAFLRLVEDMLITGAAALQKNQIAIIDSSVSAAKRKALIEKPQRDKIKVFLMTSSGARGISFPKTDWIIALMPRFGIESALMEVAQLIYRGRGQNYTADDGQEAIDGDTKNRHLVLLLQDFLPQETKPELRQWLRQISDLLTFIVLLRATIHTRITGDAGLDKQRLAVVPVGNVGSEDMLTLMSTQVRIFLSESAVLMSDKHAHVDQKSLIKAAQLAVTNLFSNFSLEATGRKQELRSVVRPSDLEQFSISASADHAPLLLNPTDSPACVLHENQYCVGPFWLEQWKEVDKTERFSFEMWITAVSEQIETLLNQLWRIHKDQKLPRNLRTAAEELHRILKQEQGDVGCEFSTVKTLSSDATWLAVPVDYPRFFQPSNGQIPALGDESLWRDALGRCLSVQREVMPVIPRYAGIPYAAVAGIQDPARFEQIFDDRYIAASNELNLLNSILLEE</sequence>
<feature type="compositionally biased region" description="Polar residues" evidence="1">
    <location>
        <begin position="565"/>
        <end position="582"/>
    </location>
</feature>
<reference evidence="3 4" key="1">
    <citation type="submission" date="2018-01" db="EMBL/GenBank/DDBJ databases">
        <title>The complete genome sequence of Chromatium okenii LaCa, a purple sulfur bacterium with a turbulent life.</title>
        <authorList>
            <person name="Luedin S.M."/>
            <person name="Liechti N."/>
            <person name="Storelli N."/>
            <person name="Danza F."/>
            <person name="Wittwer M."/>
            <person name="Pothier J.F."/>
            <person name="Tonolla M.A."/>
        </authorList>
    </citation>
    <scope>NUCLEOTIDE SEQUENCE [LARGE SCALE GENOMIC DNA]</scope>
    <source>
        <strain evidence="3 4">LaCa</strain>
    </source>
</reference>
<keyword evidence="3" id="KW-0067">ATP-binding</keyword>
<evidence type="ECO:0000256" key="1">
    <source>
        <dbReference type="SAM" id="MobiDB-lite"/>
    </source>
</evidence>
<dbReference type="GO" id="GO:0004386">
    <property type="term" value="F:helicase activity"/>
    <property type="evidence" value="ECO:0007669"/>
    <property type="project" value="UniProtKB-KW"/>
</dbReference>
<dbReference type="OrthoDB" id="5557210at2"/>
<dbReference type="EMBL" id="PPGH01000034">
    <property type="protein sequence ID" value="PQJ96619.1"/>
    <property type="molecule type" value="Genomic_DNA"/>
</dbReference>
<keyword evidence="4" id="KW-1185">Reference proteome</keyword>
<evidence type="ECO:0000313" key="3">
    <source>
        <dbReference type="EMBL" id="PQJ96619.1"/>
    </source>
</evidence>
<dbReference type="PROSITE" id="PS51194">
    <property type="entry name" value="HELICASE_CTER"/>
    <property type="match status" value="1"/>
</dbReference>
<proteinExistence type="predicted"/>
<dbReference type="AlphaFoldDB" id="A0A2S7XS99"/>
<evidence type="ECO:0000259" key="2">
    <source>
        <dbReference type="PROSITE" id="PS51194"/>
    </source>
</evidence>
<dbReference type="Proteomes" id="UP000239936">
    <property type="component" value="Unassembled WGS sequence"/>
</dbReference>
<evidence type="ECO:0000313" key="4">
    <source>
        <dbReference type="Proteomes" id="UP000239936"/>
    </source>
</evidence>
<name>A0A2S7XS99_9GAMM</name>
<protein>
    <submittedName>
        <fullName evidence="3">Helicase</fullName>
    </submittedName>
</protein>
<dbReference type="InterPro" id="IPR001650">
    <property type="entry name" value="Helicase_C-like"/>
</dbReference>
<organism evidence="3 4">
    <name type="scientific">Chromatium okenii</name>
    <dbReference type="NCBI Taxonomy" id="61644"/>
    <lineage>
        <taxon>Bacteria</taxon>
        <taxon>Pseudomonadati</taxon>
        <taxon>Pseudomonadota</taxon>
        <taxon>Gammaproteobacteria</taxon>
        <taxon>Chromatiales</taxon>
        <taxon>Chromatiaceae</taxon>
        <taxon>Chromatium</taxon>
    </lineage>
</organism>
<keyword evidence="3" id="KW-0378">Hydrolase</keyword>
<dbReference type="Pfam" id="PF00271">
    <property type="entry name" value="Helicase_C"/>
    <property type="match status" value="1"/>
</dbReference>
<comment type="caution">
    <text evidence="3">The sequence shown here is derived from an EMBL/GenBank/DDBJ whole genome shotgun (WGS) entry which is preliminary data.</text>
</comment>
<feature type="region of interest" description="Disordered" evidence="1">
    <location>
        <begin position="562"/>
        <end position="582"/>
    </location>
</feature>
<keyword evidence="3" id="KW-0347">Helicase</keyword>
<dbReference type="SUPFAM" id="SSF52540">
    <property type="entry name" value="P-loop containing nucleoside triphosphate hydrolases"/>
    <property type="match status" value="1"/>
</dbReference>
<dbReference type="Gene3D" id="3.40.50.300">
    <property type="entry name" value="P-loop containing nucleotide triphosphate hydrolases"/>
    <property type="match status" value="1"/>
</dbReference>
<accession>A0A2S7XS99</accession>
<keyword evidence="3" id="KW-0547">Nucleotide-binding</keyword>
<dbReference type="RefSeq" id="WP_105073378.1">
    <property type="nucleotide sequence ID" value="NZ_PPGH01000034.1"/>
</dbReference>
<feature type="domain" description="Helicase C-terminal" evidence="2">
    <location>
        <begin position="803"/>
        <end position="962"/>
    </location>
</feature>
<gene>
    <name evidence="3" type="ORF">CXB77_07430</name>
</gene>